<evidence type="ECO:0000313" key="6">
    <source>
        <dbReference type="EMBL" id="MBX7491503.1"/>
    </source>
</evidence>
<dbReference type="Pfam" id="PF00551">
    <property type="entry name" value="Formyl_trans_N"/>
    <property type="match status" value="1"/>
</dbReference>
<dbReference type="RefSeq" id="WP_221532756.1">
    <property type="nucleotide sequence ID" value="NZ_JAIGYP010000014.1"/>
</dbReference>
<keyword evidence="3" id="KW-0808">Transferase</keyword>
<reference evidence="6 7" key="1">
    <citation type="submission" date="2021-08" db="EMBL/GenBank/DDBJ databases">
        <title>Helicobacter spp. isolated from feces of Anatolian Ground Squirrel (Spermophilus xanthoprymnus) in Turkey.</title>
        <authorList>
            <person name="Aydin F."/>
            <person name="Abay S."/>
            <person name="Kayman T."/>
            <person name="Karakaya E."/>
            <person name="Saticioglu I.B."/>
        </authorList>
    </citation>
    <scope>NUCLEOTIDE SEQUENCE [LARGE SCALE GENOMIC DNA]</scope>
    <source>
        <strain evidence="6 7">Faydin-H70</strain>
    </source>
</reference>
<dbReference type="SUPFAM" id="SSF53328">
    <property type="entry name" value="Formyltransferase"/>
    <property type="match status" value="1"/>
</dbReference>
<comment type="caution">
    <text evidence="6">The sequence shown here is derived from an EMBL/GenBank/DDBJ whole genome shotgun (WGS) entry which is preliminary data.</text>
</comment>
<dbReference type="Proteomes" id="UP000700059">
    <property type="component" value="Unassembled WGS sequence"/>
</dbReference>
<keyword evidence="7" id="KW-1185">Reference proteome</keyword>
<name>A0ABS7JQ38_9HELI</name>
<dbReference type="PANTHER" id="PTHR43369:SF2">
    <property type="entry name" value="PHOSPHORIBOSYLGLYCINAMIDE FORMYLTRANSFERASE"/>
    <property type="match status" value="1"/>
</dbReference>
<feature type="domain" description="Formyl transferase N-terminal" evidence="5">
    <location>
        <begin position="71"/>
        <end position="146"/>
    </location>
</feature>
<evidence type="ECO:0000256" key="2">
    <source>
        <dbReference type="ARBA" id="ARBA00012254"/>
    </source>
</evidence>
<keyword evidence="4" id="KW-0658">Purine biosynthesis</keyword>
<protein>
    <recommendedName>
        <fullName evidence="2">phosphoribosylglycinamide formyltransferase 1</fullName>
        <ecNumber evidence="2">2.1.2.2</ecNumber>
    </recommendedName>
</protein>
<comment type="pathway">
    <text evidence="1">Purine metabolism; IMP biosynthesis via de novo pathway; N(2)-formyl-N(1)-(5-phospho-D-ribosyl)glycinamide from N(1)-(5-phospho-D-ribosyl)glycinamide (10-formyl THF route): step 1/1.</text>
</comment>
<evidence type="ECO:0000259" key="5">
    <source>
        <dbReference type="Pfam" id="PF00551"/>
    </source>
</evidence>
<dbReference type="PANTHER" id="PTHR43369">
    <property type="entry name" value="PHOSPHORIBOSYLGLYCINAMIDE FORMYLTRANSFERASE"/>
    <property type="match status" value="1"/>
</dbReference>
<dbReference type="InterPro" id="IPR002376">
    <property type="entry name" value="Formyl_transf_N"/>
</dbReference>
<accession>A0ABS7JQ38</accession>
<evidence type="ECO:0000256" key="1">
    <source>
        <dbReference type="ARBA" id="ARBA00005054"/>
    </source>
</evidence>
<sequence length="194" mass="22195">MIYSLPFVSKEERAVLFAHRPRQSEAISAEEIAKQWKIPFRSCRSDTEIDNACEIYILTGGGILSHECLSGKRILNAHPGIIPNCRGLDAFKWAILEDKPLGVSLHYIDTEVDCGEVVAIQPTSIYPSDSLQTLARRHYENEIAMLANFELYLQNPKNPFADIAFCKSAKRMQPLEEREMIEHFNTYKEKMCEE</sequence>
<dbReference type="EC" id="2.1.2.2" evidence="2"/>
<evidence type="ECO:0000256" key="4">
    <source>
        <dbReference type="ARBA" id="ARBA00022755"/>
    </source>
</evidence>
<dbReference type="EMBL" id="JAIGYQ010000014">
    <property type="protein sequence ID" value="MBX7491503.1"/>
    <property type="molecule type" value="Genomic_DNA"/>
</dbReference>
<dbReference type="Gene3D" id="3.40.50.170">
    <property type="entry name" value="Formyl transferase, N-terminal domain"/>
    <property type="match status" value="1"/>
</dbReference>
<evidence type="ECO:0000256" key="3">
    <source>
        <dbReference type="ARBA" id="ARBA00022679"/>
    </source>
</evidence>
<evidence type="ECO:0000313" key="7">
    <source>
        <dbReference type="Proteomes" id="UP000700059"/>
    </source>
</evidence>
<proteinExistence type="predicted"/>
<gene>
    <name evidence="6" type="ORF">K4G57_08530</name>
</gene>
<organism evidence="6 7">
    <name type="scientific">Helicobacter turcicus</name>
    <dbReference type="NCBI Taxonomy" id="2867412"/>
    <lineage>
        <taxon>Bacteria</taxon>
        <taxon>Pseudomonadati</taxon>
        <taxon>Campylobacterota</taxon>
        <taxon>Epsilonproteobacteria</taxon>
        <taxon>Campylobacterales</taxon>
        <taxon>Helicobacteraceae</taxon>
        <taxon>Helicobacter</taxon>
    </lineage>
</organism>
<dbReference type="InterPro" id="IPR036477">
    <property type="entry name" value="Formyl_transf_N_sf"/>
</dbReference>